<feature type="transmembrane region" description="Helical" evidence="9">
    <location>
        <begin position="177"/>
        <end position="194"/>
    </location>
</feature>
<feature type="transmembrane region" description="Helical" evidence="9">
    <location>
        <begin position="255"/>
        <end position="275"/>
    </location>
</feature>
<reference evidence="10 11" key="1">
    <citation type="journal article" date="2020" name="ISME J.">
        <title>Comparative genomics reveals insights into cyanobacterial evolution and habitat adaptation.</title>
        <authorList>
            <person name="Chen M.Y."/>
            <person name="Teng W.K."/>
            <person name="Zhao L."/>
            <person name="Hu C.X."/>
            <person name="Zhou Y.K."/>
            <person name="Han B.P."/>
            <person name="Song L.R."/>
            <person name="Shu W.S."/>
        </authorList>
    </citation>
    <scope>NUCLEOTIDE SEQUENCE [LARGE SCALE GENOMIC DNA]</scope>
    <source>
        <strain evidence="10 11">FACHB-3921</strain>
    </source>
</reference>
<feature type="transmembrane region" description="Helical" evidence="9">
    <location>
        <begin position="543"/>
        <end position="565"/>
    </location>
</feature>
<evidence type="ECO:0000256" key="8">
    <source>
        <dbReference type="ARBA" id="ARBA00023136"/>
    </source>
</evidence>
<keyword evidence="7 9" id="KW-0406">Ion transport</keyword>
<evidence type="ECO:0000256" key="3">
    <source>
        <dbReference type="ARBA" id="ARBA00022538"/>
    </source>
</evidence>
<protein>
    <recommendedName>
        <fullName evidence="9">Potassium-transporting ATPase potassium-binding subunit</fullName>
    </recommendedName>
    <alternativeName>
        <fullName evidence="9">ATP phosphohydrolase [potassium-transporting] A chain</fullName>
    </alternativeName>
    <alternativeName>
        <fullName evidence="9">Potassium-binding and translocating subunit A</fullName>
    </alternativeName>
    <alternativeName>
        <fullName evidence="9">Potassium-translocating ATPase A chain</fullName>
    </alternativeName>
</protein>
<keyword evidence="2 9" id="KW-1003">Cell membrane</keyword>
<dbReference type="Pfam" id="PF03814">
    <property type="entry name" value="KdpA"/>
    <property type="match status" value="1"/>
</dbReference>
<dbReference type="HAMAP" id="MF_00275">
    <property type="entry name" value="KdpA"/>
    <property type="match status" value="1"/>
</dbReference>
<keyword evidence="8 9" id="KW-0472">Membrane</keyword>
<proteinExistence type="inferred from homology"/>
<dbReference type="Proteomes" id="UP000621307">
    <property type="component" value="Unassembled WGS sequence"/>
</dbReference>
<organism evidence="10 11">
    <name type="scientific">Nostoc parmelioides FACHB-3921</name>
    <dbReference type="NCBI Taxonomy" id="2692909"/>
    <lineage>
        <taxon>Bacteria</taxon>
        <taxon>Bacillati</taxon>
        <taxon>Cyanobacteriota</taxon>
        <taxon>Cyanophyceae</taxon>
        <taxon>Nostocales</taxon>
        <taxon>Nostocaceae</taxon>
        <taxon>Nostoc</taxon>
    </lineage>
</organism>
<keyword evidence="4 9" id="KW-0812">Transmembrane</keyword>
<feature type="transmembrane region" description="Helical" evidence="9">
    <location>
        <begin position="282"/>
        <end position="302"/>
    </location>
</feature>
<feature type="transmembrane region" description="Helical" evidence="9">
    <location>
        <begin position="420"/>
        <end position="440"/>
    </location>
</feature>
<dbReference type="PIRSF" id="PIRSF001294">
    <property type="entry name" value="K_ATPaseA"/>
    <property type="match status" value="1"/>
</dbReference>
<dbReference type="InterPro" id="IPR004623">
    <property type="entry name" value="KdpA"/>
</dbReference>
<keyword evidence="5 9" id="KW-0630">Potassium</keyword>
<sequence length="581" mass="62032">MLQGWLQIALTLLIVVAITPFFGRYMARVFQEQRTLLDPILNGVERLVYSLIGVATKEDMTGWQYARAILYSNVVMGVFVFLLILNQGWLPLNPTNLGAPTWDTALHTAISFITNTNQQHYSGETYLSYGSQMFGLGFHMFTSAATGLCVAIAFIRGLTGRPLGNFYVDLTRSITRVLLPICIVGGIALMAAGVPETLAGPVVIPTLEDPNISQAIALGPVAHFEIIKELGENGGGFFGINSAHPFENPNGFSNLIEIVAMLSIPTSLIYTYGLFANNTKQAWLVYGMVGVIYVIFIIITAIGEYNGNPAVNALLGSTQPNLEGKEVRFGWAQSALFAVSTTGTMCGAVNSLHDSFMPNGGFVTLSNMFLQIVWGGQGTGTAYLFAYLILAVFATGLMVGRTPEFLGRKIEKREVVLASFLILLVHPIAIMIPAGITLAFPDQLSGISNPGFHGFAQVIYEYASAAANNGSGFEGLGDGQPSPLAIAGGAQPTITGLWWNLSACFSLLAGRYIPIIGLLLLADSMSRKQQVPFTAGTLRTDTGLFTGVTAGVILILGALTFFPVLAFGPIGEAFLIARGIG</sequence>
<keyword evidence="11" id="KW-1185">Reference proteome</keyword>
<evidence type="ECO:0000256" key="2">
    <source>
        <dbReference type="ARBA" id="ARBA00022475"/>
    </source>
</evidence>
<keyword evidence="1 9" id="KW-0813">Transport</keyword>
<accession>A0ABR8BDC4</accession>
<comment type="function">
    <text evidence="9">Part of the high-affinity ATP-driven potassium transport (or Kdp) system, which catalyzes the hydrolysis of ATP coupled with the electrogenic transport of potassium into the cytoplasm. This subunit binds the extracellular potassium ions and delivers the ions to the membrane domain of KdpB through an intramembrane tunnel.</text>
</comment>
<gene>
    <name evidence="9 10" type="primary">kdpA</name>
    <name evidence="10" type="ORF">H6G14_12430</name>
</gene>
<dbReference type="RefSeq" id="WP_190567723.1">
    <property type="nucleotide sequence ID" value="NZ_JACJQL010000015.1"/>
</dbReference>
<comment type="similarity">
    <text evidence="9">Belongs to the KdpA family.</text>
</comment>
<feature type="transmembrane region" description="Helical" evidence="9">
    <location>
        <begin position="497"/>
        <end position="522"/>
    </location>
</feature>
<evidence type="ECO:0000313" key="11">
    <source>
        <dbReference type="Proteomes" id="UP000621307"/>
    </source>
</evidence>
<dbReference type="PANTHER" id="PTHR30607:SF2">
    <property type="entry name" value="POTASSIUM-TRANSPORTING ATPASE POTASSIUM-BINDING SUBUNIT"/>
    <property type="match status" value="1"/>
</dbReference>
<dbReference type="PANTHER" id="PTHR30607">
    <property type="entry name" value="POTASSIUM-TRANSPORTING ATPASE A CHAIN"/>
    <property type="match status" value="1"/>
</dbReference>
<comment type="subunit">
    <text evidence="9">The system is composed of three essential subunits: KdpA, KdpB and KdpC.</text>
</comment>
<evidence type="ECO:0000256" key="7">
    <source>
        <dbReference type="ARBA" id="ARBA00023065"/>
    </source>
</evidence>
<evidence type="ECO:0000313" key="10">
    <source>
        <dbReference type="EMBL" id="MBD2252103.1"/>
    </source>
</evidence>
<dbReference type="NCBIfam" id="TIGR00680">
    <property type="entry name" value="kdpA"/>
    <property type="match status" value="1"/>
</dbReference>
<evidence type="ECO:0000256" key="1">
    <source>
        <dbReference type="ARBA" id="ARBA00022448"/>
    </source>
</evidence>
<feature type="transmembrane region" description="Helical" evidence="9">
    <location>
        <begin position="6"/>
        <end position="27"/>
    </location>
</feature>
<keyword evidence="6 9" id="KW-1133">Transmembrane helix</keyword>
<comment type="subcellular location">
    <subcellularLocation>
        <location evidence="9">Cell membrane</location>
        <topology evidence="9">Multi-pass membrane protein</topology>
    </subcellularLocation>
</comment>
<evidence type="ECO:0000256" key="5">
    <source>
        <dbReference type="ARBA" id="ARBA00022958"/>
    </source>
</evidence>
<feature type="transmembrane region" description="Helical" evidence="9">
    <location>
        <begin position="68"/>
        <end position="90"/>
    </location>
</feature>
<evidence type="ECO:0000256" key="4">
    <source>
        <dbReference type="ARBA" id="ARBA00022692"/>
    </source>
</evidence>
<feature type="transmembrane region" description="Helical" evidence="9">
    <location>
        <begin position="136"/>
        <end position="156"/>
    </location>
</feature>
<name>A0ABR8BDC4_9NOSO</name>
<evidence type="ECO:0000256" key="6">
    <source>
        <dbReference type="ARBA" id="ARBA00022989"/>
    </source>
</evidence>
<comment type="caution">
    <text evidence="10">The sequence shown here is derived from an EMBL/GenBank/DDBJ whole genome shotgun (WGS) entry which is preliminary data.</text>
</comment>
<feature type="transmembrane region" description="Helical" evidence="9">
    <location>
        <begin position="380"/>
        <end position="399"/>
    </location>
</feature>
<evidence type="ECO:0000256" key="9">
    <source>
        <dbReference type="HAMAP-Rule" id="MF_00275"/>
    </source>
</evidence>
<dbReference type="EMBL" id="JACJQL010000015">
    <property type="protein sequence ID" value="MBD2252103.1"/>
    <property type="molecule type" value="Genomic_DNA"/>
</dbReference>
<keyword evidence="3 9" id="KW-0633">Potassium transport</keyword>